<dbReference type="EMBL" id="CP051167">
    <property type="protein sequence ID" value="QIZ69260.1"/>
    <property type="molecule type" value="Genomic_DNA"/>
</dbReference>
<accession>A0A6H1TTH5</accession>
<dbReference type="KEGG" id="oxy:HCG48_00520"/>
<proteinExistence type="predicted"/>
<evidence type="ECO:0000313" key="2">
    <source>
        <dbReference type="Proteomes" id="UP000500857"/>
    </source>
</evidence>
<evidence type="ECO:0000313" key="1">
    <source>
        <dbReference type="EMBL" id="QIZ69260.1"/>
    </source>
</evidence>
<dbReference type="Proteomes" id="UP000500857">
    <property type="component" value="Chromosome"/>
</dbReference>
<reference evidence="1 2" key="1">
    <citation type="submission" date="2020-04" db="EMBL/GenBank/DDBJ databases">
        <authorList>
            <person name="Basu S."/>
            <person name="Maruthanayagam V."/>
            <person name="Chakraborty S."/>
            <person name="Pramanik A."/>
            <person name="Mukherjee J."/>
            <person name="Brink B."/>
        </authorList>
    </citation>
    <scope>NUCLEOTIDE SEQUENCE [LARGE SCALE GENOMIC DNA]</scope>
    <source>
        <strain evidence="1 2">AP17</strain>
    </source>
</reference>
<sequence>MGEANYCEFLDKQALETTKNLQENEELKGRKIRRPPYFFGVLERDFLFFIEKISRYVETDRKVKE</sequence>
<protein>
    <submittedName>
        <fullName evidence="1">Uncharacterized protein</fullName>
    </submittedName>
</protein>
<dbReference type="AlphaFoldDB" id="A0A6H1TTH5"/>
<organism evidence="1 2">
    <name type="scientific">Oxynema aestuarii AP17</name>
    <dbReference type="NCBI Taxonomy" id="2064643"/>
    <lineage>
        <taxon>Bacteria</taxon>
        <taxon>Bacillati</taxon>
        <taxon>Cyanobacteriota</taxon>
        <taxon>Cyanophyceae</taxon>
        <taxon>Oscillatoriophycideae</taxon>
        <taxon>Oscillatoriales</taxon>
        <taxon>Oscillatoriaceae</taxon>
        <taxon>Oxynema</taxon>
        <taxon>Oxynema aestuarii</taxon>
    </lineage>
</organism>
<gene>
    <name evidence="1" type="ORF">HCG48_00520</name>
</gene>
<keyword evidence="2" id="KW-1185">Reference proteome</keyword>
<name>A0A6H1TTH5_9CYAN</name>